<name>A0A0M4FLE6_9BACI</name>
<dbReference type="SUPFAM" id="SSF88946">
    <property type="entry name" value="Sigma2 domain of RNA polymerase sigma factors"/>
    <property type="match status" value="1"/>
</dbReference>
<dbReference type="PATRIC" id="fig|1441095.3.peg.3425"/>
<dbReference type="GO" id="GO:0006352">
    <property type="term" value="P:DNA-templated transcription initiation"/>
    <property type="evidence" value="ECO:0007669"/>
    <property type="project" value="InterPro"/>
</dbReference>
<proteinExistence type="predicted"/>
<dbReference type="STRING" id="1441095.AM592_15530"/>
<protein>
    <recommendedName>
        <fullName evidence="3">RNA polymerase sigma-70 region 2 domain-containing protein</fullName>
    </recommendedName>
</protein>
<evidence type="ECO:0008006" key="3">
    <source>
        <dbReference type="Google" id="ProtNLM"/>
    </source>
</evidence>
<dbReference type="EMBL" id="CP012600">
    <property type="protein sequence ID" value="ALC82841.1"/>
    <property type="molecule type" value="Genomic_DNA"/>
</dbReference>
<evidence type="ECO:0000313" key="1">
    <source>
        <dbReference type="EMBL" id="ALC82841.1"/>
    </source>
</evidence>
<organism evidence="1 2">
    <name type="scientific">Bacillus gobiensis</name>
    <dbReference type="NCBI Taxonomy" id="1441095"/>
    <lineage>
        <taxon>Bacteria</taxon>
        <taxon>Bacillati</taxon>
        <taxon>Bacillota</taxon>
        <taxon>Bacilli</taxon>
        <taxon>Bacillales</taxon>
        <taxon>Bacillaceae</taxon>
        <taxon>Bacillus</taxon>
    </lineage>
</organism>
<evidence type="ECO:0000313" key="2">
    <source>
        <dbReference type="Proteomes" id="UP000067625"/>
    </source>
</evidence>
<sequence>MDQENFQYLYDTNHHLLYPFVYYLIKDRESAEEVLHRIYEKALDKKLFLMEKETSRSALFVYARNLCFYYRLKSIFRLHPTDDSALEEADIYHSLSSCRFIEQQVIICIHILKLTYEETENILSIPANKAEEIEKKAVRKMTKKMTAAGMD</sequence>
<dbReference type="GO" id="GO:0003700">
    <property type="term" value="F:DNA-binding transcription factor activity"/>
    <property type="evidence" value="ECO:0007669"/>
    <property type="project" value="InterPro"/>
</dbReference>
<dbReference type="Proteomes" id="UP000067625">
    <property type="component" value="Chromosome"/>
</dbReference>
<gene>
    <name evidence="1" type="ORF">AM592_15530</name>
</gene>
<dbReference type="OrthoDB" id="188761at2"/>
<accession>A0A0M4FLE6</accession>
<dbReference type="AlphaFoldDB" id="A0A0M4FLE6"/>
<dbReference type="InterPro" id="IPR013325">
    <property type="entry name" value="RNA_pol_sigma_r2"/>
</dbReference>
<dbReference type="Gene3D" id="1.10.1740.10">
    <property type="match status" value="1"/>
</dbReference>
<dbReference type="RefSeq" id="WP_053604654.1">
    <property type="nucleotide sequence ID" value="NZ_CP012600.1"/>
</dbReference>
<reference evidence="2" key="1">
    <citation type="submission" date="2015-08" db="EMBL/GenBank/DDBJ databases">
        <title>Genome sequencing project for genomic taxonomy and phylogenomics of Bacillus-like bacteria.</title>
        <authorList>
            <person name="Liu B."/>
            <person name="Wang J."/>
            <person name="Zhu Y."/>
            <person name="Liu G."/>
            <person name="Chen Q."/>
            <person name="Chen Z."/>
            <person name="Lan J."/>
            <person name="Che J."/>
            <person name="Ge C."/>
            <person name="Shi H."/>
            <person name="Pan Z."/>
            <person name="Liu X."/>
        </authorList>
    </citation>
    <scope>NUCLEOTIDE SEQUENCE [LARGE SCALE GENOMIC DNA]</scope>
    <source>
        <strain evidence="2">FJAT-4402</strain>
    </source>
</reference>
<keyword evidence="2" id="KW-1185">Reference proteome</keyword>
<reference evidence="1 2" key="2">
    <citation type="journal article" date="2016" name="Int. J. Syst. Evol. Microbiol.">
        <title>Bacillus gobiensis sp. nov., isolated from a soil sample.</title>
        <authorList>
            <person name="Liu B."/>
            <person name="Liu G.H."/>
            <person name="Cetin S."/>
            <person name="Schumann P."/>
            <person name="Pan Z.Z."/>
            <person name="Chen Q.Q."/>
        </authorList>
    </citation>
    <scope>NUCLEOTIDE SEQUENCE [LARGE SCALE GENOMIC DNA]</scope>
    <source>
        <strain evidence="1 2">FJAT-4402</strain>
    </source>
</reference>